<feature type="transmembrane region" description="Helical" evidence="4">
    <location>
        <begin position="148"/>
        <end position="166"/>
    </location>
</feature>
<proteinExistence type="predicted"/>
<evidence type="ECO:0000313" key="6">
    <source>
        <dbReference type="EMBL" id="MCY0966567.1"/>
    </source>
</evidence>
<dbReference type="RefSeq" id="WP_283174771.1">
    <property type="nucleotide sequence ID" value="NZ_JAPNOA010000056.1"/>
</dbReference>
<feature type="domain" description="Phosphatidic acid phosphatase type 2/haloperoxidase" evidence="5">
    <location>
        <begin position="76"/>
        <end position="187"/>
    </location>
</feature>
<feature type="transmembrane region" description="Helical" evidence="4">
    <location>
        <begin position="80"/>
        <end position="100"/>
    </location>
</feature>
<dbReference type="AlphaFoldDB" id="A0A9X3EFG2"/>
<feature type="transmembrane region" description="Helical" evidence="4">
    <location>
        <begin position="201"/>
        <end position="219"/>
    </location>
</feature>
<dbReference type="GO" id="GO:0050380">
    <property type="term" value="F:undecaprenyl-diphosphatase activity"/>
    <property type="evidence" value="ECO:0007669"/>
    <property type="project" value="UniProtKB-EC"/>
</dbReference>
<dbReference type="Gene3D" id="1.20.144.10">
    <property type="entry name" value="Phosphatidic acid phosphatase type 2/haloperoxidase"/>
    <property type="match status" value="1"/>
</dbReference>
<dbReference type="CDD" id="cd01610">
    <property type="entry name" value="PAP2_like"/>
    <property type="match status" value="1"/>
</dbReference>
<comment type="catalytic activity">
    <reaction evidence="3">
        <text>di-trans,octa-cis-undecaprenyl diphosphate + H2O = di-trans,octa-cis-undecaprenyl phosphate + phosphate + H(+)</text>
        <dbReference type="Rhea" id="RHEA:28094"/>
        <dbReference type="ChEBI" id="CHEBI:15377"/>
        <dbReference type="ChEBI" id="CHEBI:15378"/>
        <dbReference type="ChEBI" id="CHEBI:43474"/>
        <dbReference type="ChEBI" id="CHEBI:58405"/>
        <dbReference type="ChEBI" id="CHEBI:60392"/>
        <dbReference type="EC" id="3.6.1.27"/>
    </reaction>
</comment>
<feature type="transmembrane region" description="Helical" evidence="4">
    <location>
        <begin position="172"/>
        <end position="189"/>
    </location>
</feature>
<organism evidence="6 7">
    <name type="scientific">Parathalassolituus penaei</name>
    <dbReference type="NCBI Taxonomy" id="2997323"/>
    <lineage>
        <taxon>Bacteria</taxon>
        <taxon>Pseudomonadati</taxon>
        <taxon>Pseudomonadota</taxon>
        <taxon>Gammaproteobacteria</taxon>
        <taxon>Oceanospirillales</taxon>
        <taxon>Oceanospirillaceae</taxon>
        <taxon>Parathalassolituus</taxon>
    </lineage>
</organism>
<evidence type="ECO:0000256" key="3">
    <source>
        <dbReference type="ARBA" id="ARBA00047594"/>
    </source>
</evidence>
<sequence length="262" mass="28333">MPANNILPRLLWLAALLAIAAVAVRLTGNNQSLFLIVNHWAHDYPAALWSNLTMVADTLFAMTALLAVCAVRPELLPRALLLLLVGTLVVHGGKAFFDAARPAVVLAQDSFYIIGPKLKHHSFPSGHSFTVFASMALIASQCRLPGQLLVLAVAAAAAFSRMAVGAHWPLDVLTGSALGLIVAAIVLAWRPLPAWSEHPATLLLTVTILTLGTIYLPFFNSRYPHAQLLTSTSAVVAVLVALKWFWWPLMKLTTKLIQDKRG</sequence>
<keyword evidence="4" id="KW-0472">Membrane</keyword>
<dbReference type="SUPFAM" id="SSF48317">
    <property type="entry name" value="Acid phosphatase/Vanadium-dependent haloperoxidase"/>
    <property type="match status" value="1"/>
</dbReference>
<dbReference type="SMART" id="SM00014">
    <property type="entry name" value="acidPPc"/>
    <property type="match status" value="1"/>
</dbReference>
<keyword evidence="4" id="KW-0812">Transmembrane</keyword>
<feature type="transmembrane region" description="Helical" evidence="4">
    <location>
        <begin position="47"/>
        <end position="68"/>
    </location>
</feature>
<feature type="transmembrane region" description="Helical" evidence="4">
    <location>
        <begin position="225"/>
        <end position="246"/>
    </location>
</feature>
<evidence type="ECO:0000259" key="5">
    <source>
        <dbReference type="SMART" id="SM00014"/>
    </source>
</evidence>
<evidence type="ECO:0000256" key="1">
    <source>
        <dbReference type="ARBA" id="ARBA00012374"/>
    </source>
</evidence>
<comment type="caution">
    <text evidence="6">The sequence shown here is derived from an EMBL/GenBank/DDBJ whole genome shotgun (WGS) entry which is preliminary data.</text>
</comment>
<dbReference type="Proteomes" id="UP001150830">
    <property type="component" value="Unassembled WGS sequence"/>
</dbReference>
<dbReference type="PANTHER" id="PTHR14969">
    <property type="entry name" value="SPHINGOSINE-1-PHOSPHATE PHOSPHOHYDROLASE"/>
    <property type="match status" value="1"/>
</dbReference>
<dbReference type="PANTHER" id="PTHR14969:SF13">
    <property type="entry name" value="AT30094P"/>
    <property type="match status" value="1"/>
</dbReference>
<dbReference type="Pfam" id="PF01569">
    <property type="entry name" value="PAP2"/>
    <property type="match status" value="1"/>
</dbReference>
<name>A0A9X3EFG2_9GAMM</name>
<protein>
    <recommendedName>
        <fullName evidence="1">undecaprenyl-diphosphate phosphatase</fullName>
        <ecNumber evidence="1">3.6.1.27</ecNumber>
    </recommendedName>
    <alternativeName>
        <fullName evidence="2">Undecaprenyl pyrophosphate phosphatase</fullName>
    </alternativeName>
</protein>
<dbReference type="InterPro" id="IPR036938">
    <property type="entry name" value="PAP2/HPO_sf"/>
</dbReference>
<dbReference type="EMBL" id="JAPNOA010000056">
    <property type="protein sequence ID" value="MCY0966567.1"/>
    <property type="molecule type" value="Genomic_DNA"/>
</dbReference>
<accession>A0A9X3EFG2</accession>
<keyword evidence="4" id="KW-1133">Transmembrane helix</keyword>
<evidence type="ECO:0000256" key="4">
    <source>
        <dbReference type="SAM" id="Phobius"/>
    </source>
</evidence>
<evidence type="ECO:0000256" key="2">
    <source>
        <dbReference type="ARBA" id="ARBA00032707"/>
    </source>
</evidence>
<gene>
    <name evidence="6" type="ORF">OUO13_15375</name>
</gene>
<dbReference type="InterPro" id="IPR000326">
    <property type="entry name" value="PAP2/HPO"/>
</dbReference>
<evidence type="ECO:0000313" key="7">
    <source>
        <dbReference type="Proteomes" id="UP001150830"/>
    </source>
</evidence>
<reference evidence="6" key="1">
    <citation type="submission" date="2022-11" db="EMBL/GenBank/DDBJ databases">
        <title>Parathalassolutuus dongxingensis gen. nov., sp. nov., a novel member of family Oceanospirillaceae isolated from a coastal shrimp pond in Guangxi, China.</title>
        <authorList>
            <person name="Chen H."/>
        </authorList>
    </citation>
    <scope>NUCLEOTIDE SEQUENCE</scope>
    <source>
        <strain evidence="6">G-43</strain>
    </source>
</reference>
<keyword evidence="7" id="KW-1185">Reference proteome</keyword>
<dbReference type="EC" id="3.6.1.27" evidence="1"/>